<accession>A0A438HCI8</accession>
<name>A0A438HCI8_VITVI</name>
<evidence type="ECO:0000313" key="2">
    <source>
        <dbReference type="EMBL" id="RVW82170.1"/>
    </source>
</evidence>
<evidence type="ECO:0000313" key="3">
    <source>
        <dbReference type="Proteomes" id="UP000288805"/>
    </source>
</evidence>
<sequence>MADFIAEVPQQPPPLIEQAKSDGGPYMSMGITDLRIRDRPPLIITDGKAAGAGHPAWVFNI</sequence>
<evidence type="ECO:0000256" key="1">
    <source>
        <dbReference type="SAM" id="MobiDB-lite"/>
    </source>
</evidence>
<gene>
    <name evidence="2" type="ORF">CK203_050808</name>
</gene>
<comment type="caution">
    <text evidence="2">The sequence shown here is derived from an EMBL/GenBank/DDBJ whole genome shotgun (WGS) entry which is preliminary data.</text>
</comment>
<protein>
    <submittedName>
        <fullName evidence="2">Uncharacterized protein</fullName>
    </submittedName>
</protein>
<feature type="region of interest" description="Disordered" evidence="1">
    <location>
        <begin position="1"/>
        <end position="30"/>
    </location>
</feature>
<proteinExistence type="predicted"/>
<organism evidence="2 3">
    <name type="scientific">Vitis vinifera</name>
    <name type="common">Grape</name>
    <dbReference type="NCBI Taxonomy" id="29760"/>
    <lineage>
        <taxon>Eukaryota</taxon>
        <taxon>Viridiplantae</taxon>
        <taxon>Streptophyta</taxon>
        <taxon>Embryophyta</taxon>
        <taxon>Tracheophyta</taxon>
        <taxon>Spermatophyta</taxon>
        <taxon>Magnoliopsida</taxon>
        <taxon>eudicotyledons</taxon>
        <taxon>Gunneridae</taxon>
        <taxon>Pentapetalae</taxon>
        <taxon>rosids</taxon>
        <taxon>Vitales</taxon>
        <taxon>Vitaceae</taxon>
        <taxon>Viteae</taxon>
        <taxon>Vitis</taxon>
    </lineage>
</organism>
<dbReference type="AlphaFoldDB" id="A0A438HCI8"/>
<reference evidence="2 3" key="1">
    <citation type="journal article" date="2018" name="PLoS Genet.">
        <title>Population sequencing reveals clonal diversity and ancestral inbreeding in the grapevine cultivar Chardonnay.</title>
        <authorList>
            <person name="Roach M.J."/>
            <person name="Johnson D.L."/>
            <person name="Bohlmann J."/>
            <person name="van Vuuren H.J."/>
            <person name="Jones S.J."/>
            <person name="Pretorius I.S."/>
            <person name="Schmidt S.A."/>
            <person name="Borneman A.R."/>
        </authorList>
    </citation>
    <scope>NUCLEOTIDE SEQUENCE [LARGE SCALE GENOMIC DNA]</scope>
    <source>
        <strain evidence="3">cv. Chardonnay</strain>
        <tissue evidence="2">Leaf</tissue>
    </source>
</reference>
<dbReference type="Proteomes" id="UP000288805">
    <property type="component" value="Unassembled WGS sequence"/>
</dbReference>
<dbReference type="EMBL" id="QGNW01000243">
    <property type="protein sequence ID" value="RVW82170.1"/>
    <property type="molecule type" value="Genomic_DNA"/>
</dbReference>